<evidence type="ECO:0000313" key="22">
    <source>
        <dbReference type="Proteomes" id="UP000694409"/>
    </source>
</evidence>
<comment type="cofactor">
    <cofactor evidence="17">
        <name>Zn(2+)</name>
        <dbReference type="ChEBI" id="CHEBI:29105"/>
    </cofactor>
    <text evidence="17">Binds 2 Zn(2+) ions per subunit.</text>
</comment>
<dbReference type="GO" id="GO:0004222">
    <property type="term" value="F:metalloendopeptidase activity"/>
    <property type="evidence" value="ECO:0007669"/>
    <property type="project" value="InterPro"/>
</dbReference>
<dbReference type="CDD" id="cd04278">
    <property type="entry name" value="ZnMc_MMP"/>
    <property type="match status" value="1"/>
</dbReference>
<reference evidence="21" key="2">
    <citation type="submission" date="2025-09" db="UniProtKB">
        <authorList>
            <consortium name="Ensembl"/>
        </authorList>
    </citation>
    <scope>IDENTIFICATION</scope>
</reference>
<evidence type="ECO:0000256" key="19">
    <source>
        <dbReference type="SAM" id="SignalP"/>
    </source>
</evidence>
<feature type="binding site" evidence="17">
    <location>
        <position position="172"/>
    </location>
    <ligand>
        <name>Ca(2+)</name>
        <dbReference type="ChEBI" id="CHEBI:29108"/>
        <label>3</label>
    </ligand>
</feature>
<feature type="binding site" evidence="17">
    <location>
        <position position="171"/>
    </location>
    <ligand>
        <name>Ca(2+)</name>
        <dbReference type="ChEBI" id="CHEBI:29108"/>
        <label>3</label>
    </ligand>
</feature>
<feature type="binding site" evidence="17">
    <location>
        <position position="413"/>
    </location>
    <ligand>
        <name>Ca(2+)</name>
        <dbReference type="ChEBI" id="CHEBI:29108"/>
        <label>4</label>
    </ligand>
</feature>
<feature type="binding site" evidence="17">
    <location>
        <position position="318"/>
    </location>
    <ligand>
        <name>Ca(2+)</name>
        <dbReference type="ChEBI" id="CHEBI:29108"/>
        <label>5</label>
    </ligand>
</feature>
<keyword evidence="22" id="KW-1185">Reference proteome</keyword>
<keyword evidence="12" id="KW-0482">Metalloprotease</keyword>
<sequence>RETKMKTKILLFLELLYFICSSAFPVAPEKEKEDMQFAKVRTMDRTEKMNIDLNHMADKIREMQSFFGLEVTGELNQKTLEMMKQPRCGIPDIRSYSAFPHSPTWTKEDVTYRILNYTPDMLQADVDEAIARAFQLWSSVTPLRFTRIYGGQADIMISFAAGFHGDFYSFDGPGGTLAHAYAPGSGIGGDAHFDEDENWTKFTTYGYNLFLVAAHELGHSLGLSHSNVFGALMYPVYMAVDTRNYQLHQDDINGIQALYETTPSKPPQRPDDLGFQVHFWALDLLMNFVWRKSPYFSEIEHDTIFSFWPSLIAGFDAAYEVDKKDRVLFFKDGQYWAVSGYRIEPGFPKPIQNLGFPSSVRKIDAAVHDQSTKRTYFFVGNKYWSFNENNQSMERGYPRKIAADFQGIGHPIDAALQKNGYFYFFHGSNQYEVDIKRKKLIRIMKSNSWFNC</sequence>
<evidence type="ECO:0000256" key="17">
    <source>
        <dbReference type="PIRSR" id="PIRSR621190-2"/>
    </source>
</evidence>
<keyword evidence="9" id="KW-0378">Hydrolase</keyword>
<dbReference type="GO" id="GO:0006508">
    <property type="term" value="P:proteolysis"/>
    <property type="evidence" value="ECO:0007669"/>
    <property type="project" value="UniProtKB-KW"/>
</dbReference>
<feature type="binding site" evidence="17">
    <location>
        <position position="120"/>
    </location>
    <ligand>
        <name>Ca(2+)</name>
        <dbReference type="ChEBI" id="CHEBI:29108"/>
        <label>1</label>
    </ligand>
</feature>
<evidence type="ECO:0000256" key="15">
    <source>
        <dbReference type="PIRSR" id="PIRSR001191-1"/>
    </source>
</evidence>
<feature type="binding site" evidence="17">
    <location>
        <position position="197"/>
    </location>
    <ligand>
        <name>Ca(2+)</name>
        <dbReference type="ChEBI" id="CHEBI:29108"/>
        <label>3</label>
    </ligand>
</feature>
<feature type="binding site" evidence="17">
    <location>
        <position position="197"/>
    </location>
    <ligand>
        <name>Ca(2+)</name>
        <dbReference type="ChEBI" id="CHEBI:29108"/>
        <label>1</label>
    </ligand>
</feature>
<dbReference type="Pfam" id="PF01471">
    <property type="entry name" value="PG_binding_1"/>
    <property type="match status" value="1"/>
</dbReference>
<feature type="binding site" evidence="16">
    <location>
        <position position="219"/>
    </location>
    <ligand>
        <name>Zn(2+)</name>
        <dbReference type="ChEBI" id="CHEBI:29105"/>
        <label>2</label>
        <note>catalytic</note>
    </ligand>
</feature>
<keyword evidence="3" id="KW-0964">Secreted</keyword>
<dbReference type="GO" id="GO:0008270">
    <property type="term" value="F:zinc ion binding"/>
    <property type="evidence" value="ECO:0007669"/>
    <property type="project" value="InterPro"/>
</dbReference>
<keyword evidence="5" id="KW-0645">Protease</keyword>
<dbReference type="Pfam" id="PF00413">
    <property type="entry name" value="Peptidase_M10"/>
    <property type="match status" value="1"/>
</dbReference>
<dbReference type="Gene3D" id="2.110.10.10">
    <property type="entry name" value="Hemopexin-like domain"/>
    <property type="match status" value="1"/>
</dbReference>
<dbReference type="GO" id="GO:0031012">
    <property type="term" value="C:extracellular matrix"/>
    <property type="evidence" value="ECO:0007669"/>
    <property type="project" value="InterPro"/>
</dbReference>
<feature type="repeat" description="Hemopexin" evidence="18">
    <location>
        <begin position="409"/>
        <end position="452"/>
    </location>
</feature>
<dbReference type="InterPro" id="IPR000585">
    <property type="entry name" value="Hemopexin-like_dom"/>
</dbReference>
<feature type="repeat" description="Hemopexin" evidence="18">
    <location>
        <begin position="312"/>
        <end position="358"/>
    </location>
</feature>
<evidence type="ECO:0000256" key="6">
    <source>
        <dbReference type="ARBA" id="ARBA00022723"/>
    </source>
</evidence>
<evidence type="ECO:0000256" key="7">
    <source>
        <dbReference type="ARBA" id="ARBA00022729"/>
    </source>
</evidence>
<comment type="cofactor">
    <cofactor evidence="17">
        <name>Ca(2+)</name>
        <dbReference type="ChEBI" id="CHEBI:29108"/>
    </cofactor>
    <text evidence="17">Can bind about 5 Ca(2+) ions per subunit.</text>
</comment>
<dbReference type="GO" id="GO:0030198">
    <property type="term" value="P:extracellular matrix organization"/>
    <property type="evidence" value="ECO:0007669"/>
    <property type="project" value="TreeGrafter"/>
</dbReference>
<dbReference type="SMART" id="SM00235">
    <property type="entry name" value="ZnMc"/>
    <property type="match status" value="1"/>
</dbReference>
<feature type="chain" id="PRO_5034667180" evidence="19">
    <location>
        <begin position="24"/>
        <end position="452"/>
    </location>
</feature>
<dbReference type="PROSITE" id="PS51642">
    <property type="entry name" value="HEMOPEXIN_2"/>
    <property type="match status" value="3"/>
</dbReference>
<evidence type="ECO:0000256" key="2">
    <source>
        <dbReference type="ARBA" id="ARBA00010370"/>
    </source>
</evidence>
<name>A0A8C9ML87_SERCA</name>
<dbReference type="SUPFAM" id="SSF47090">
    <property type="entry name" value="PGBD-like"/>
    <property type="match status" value="1"/>
</dbReference>
<evidence type="ECO:0000256" key="16">
    <source>
        <dbReference type="PIRSR" id="PIRSR001191-2"/>
    </source>
</evidence>
<proteinExistence type="inferred from homology"/>
<dbReference type="SUPFAM" id="SSF55486">
    <property type="entry name" value="Metalloproteases ('zincins'), catalytic domain"/>
    <property type="match status" value="1"/>
</dbReference>
<evidence type="ECO:0000256" key="11">
    <source>
        <dbReference type="ARBA" id="ARBA00022837"/>
    </source>
</evidence>
<evidence type="ECO:0000256" key="10">
    <source>
        <dbReference type="ARBA" id="ARBA00022833"/>
    </source>
</evidence>
<dbReference type="InterPro" id="IPR002477">
    <property type="entry name" value="Peptidoglycan-bd-like"/>
</dbReference>
<keyword evidence="11 17" id="KW-0106">Calcium</keyword>
<keyword evidence="13" id="KW-0865">Zymogen</keyword>
<feature type="domain" description="Peptidase metallopeptidase" evidence="20">
    <location>
        <begin position="101"/>
        <end position="261"/>
    </location>
</feature>
<comment type="similarity">
    <text evidence="2">Belongs to the peptidase M10A family.</text>
</comment>
<evidence type="ECO:0000256" key="8">
    <source>
        <dbReference type="ARBA" id="ARBA00022737"/>
    </source>
</evidence>
<dbReference type="InterPro" id="IPR018487">
    <property type="entry name" value="Hemopexin-like_repeat"/>
</dbReference>
<feature type="binding site" evidence="17">
    <location>
        <position position="164"/>
    </location>
    <ligand>
        <name>Zn(2+)</name>
        <dbReference type="ChEBI" id="CHEBI:29105"/>
        <label>1</label>
    </ligand>
</feature>
<dbReference type="GeneTree" id="ENSGT00940000165562"/>
<dbReference type="SUPFAM" id="SSF50923">
    <property type="entry name" value="Hemopexin-like domain"/>
    <property type="match status" value="1"/>
</dbReference>
<dbReference type="Pfam" id="PF00045">
    <property type="entry name" value="Hemopexin"/>
    <property type="match status" value="3"/>
</dbReference>
<feature type="binding site" evidence="17">
    <location>
        <position position="190"/>
    </location>
    <ligand>
        <name>Ca(2+)</name>
        <dbReference type="ChEBI" id="CHEBI:29108"/>
        <label>2</label>
    </ligand>
</feature>
<feature type="binding site" evidence="16">
    <location>
        <position position="225"/>
    </location>
    <ligand>
        <name>Zn(2+)</name>
        <dbReference type="ChEBI" id="CHEBI:29105"/>
        <label>2</label>
        <note>catalytic</note>
    </ligand>
</feature>
<dbReference type="AlphaFoldDB" id="A0A8C9ML87"/>
<dbReference type="CDD" id="cd00094">
    <property type="entry name" value="HX"/>
    <property type="match status" value="1"/>
</dbReference>
<feature type="binding site" evidence="16">
    <location>
        <position position="215"/>
    </location>
    <ligand>
        <name>Zn(2+)</name>
        <dbReference type="ChEBI" id="CHEBI:29105"/>
        <label>2</label>
        <note>catalytic</note>
    </ligand>
</feature>
<dbReference type="PIRSF" id="PIRSF001191">
    <property type="entry name" value="Peptidase_M10A_matrix"/>
    <property type="match status" value="1"/>
</dbReference>
<evidence type="ECO:0000256" key="5">
    <source>
        <dbReference type="ARBA" id="ARBA00022670"/>
    </source>
</evidence>
<organism evidence="21 22">
    <name type="scientific">Serinus canaria</name>
    <name type="common">Island canary</name>
    <name type="synonym">Fringilla canaria</name>
    <dbReference type="NCBI Taxonomy" id="9135"/>
    <lineage>
        <taxon>Eukaryota</taxon>
        <taxon>Metazoa</taxon>
        <taxon>Chordata</taxon>
        <taxon>Craniata</taxon>
        <taxon>Vertebrata</taxon>
        <taxon>Euteleostomi</taxon>
        <taxon>Archelosauria</taxon>
        <taxon>Archosauria</taxon>
        <taxon>Dinosauria</taxon>
        <taxon>Saurischia</taxon>
        <taxon>Theropoda</taxon>
        <taxon>Coelurosauria</taxon>
        <taxon>Aves</taxon>
        <taxon>Neognathae</taxon>
        <taxon>Neoaves</taxon>
        <taxon>Telluraves</taxon>
        <taxon>Australaves</taxon>
        <taxon>Passeriformes</taxon>
        <taxon>Passeroidea</taxon>
        <taxon>Fringillidae</taxon>
        <taxon>Carduelinae</taxon>
        <taxon>Serinus</taxon>
    </lineage>
</organism>
<evidence type="ECO:0000256" key="13">
    <source>
        <dbReference type="ARBA" id="ARBA00023145"/>
    </source>
</evidence>
<reference evidence="21" key="1">
    <citation type="submission" date="2025-08" db="UniProtKB">
        <authorList>
            <consortium name="Ensembl"/>
        </authorList>
    </citation>
    <scope>IDENTIFICATION</scope>
</reference>
<keyword evidence="4" id="KW-0272">Extracellular matrix</keyword>
<feature type="binding site" evidence="17">
    <location>
        <position position="166"/>
    </location>
    <ligand>
        <name>Zn(2+)</name>
        <dbReference type="ChEBI" id="CHEBI:29105"/>
        <label>1</label>
    </ligand>
</feature>
<dbReference type="Proteomes" id="UP000694409">
    <property type="component" value="Unassembled WGS sequence"/>
</dbReference>
<dbReference type="FunFam" id="3.40.390.10:FF:000007">
    <property type="entry name" value="Collagenase 3"/>
    <property type="match status" value="1"/>
</dbReference>
<evidence type="ECO:0000259" key="20">
    <source>
        <dbReference type="SMART" id="SM00235"/>
    </source>
</evidence>
<keyword evidence="7 19" id="KW-0732">Signal</keyword>
<evidence type="ECO:0000256" key="18">
    <source>
        <dbReference type="PROSITE-ProRule" id="PRU01011"/>
    </source>
</evidence>
<protein>
    <submittedName>
        <fullName evidence="21">Stromelysin-1-like</fullName>
    </submittedName>
</protein>
<dbReference type="PROSITE" id="PS00546">
    <property type="entry name" value="CYSTEINE_SWITCH"/>
    <property type="match status" value="1"/>
</dbReference>
<feature type="binding site" evidence="17">
    <location>
        <position position="233"/>
    </location>
    <ligand>
        <name>Zn(2+)</name>
        <dbReference type="ChEBI" id="CHEBI:29105"/>
        <label>2</label>
        <note>catalytic</note>
    </ligand>
</feature>
<feature type="repeat" description="Hemopexin" evidence="18">
    <location>
        <begin position="360"/>
        <end position="408"/>
    </location>
</feature>
<dbReference type="InterPro" id="IPR024079">
    <property type="entry name" value="MetalloPept_cat_dom_sf"/>
</dbReference>
<keyword evidence="6 16" id="KW-0479">Metal-binding</keyword>
<dbReference type="InterPro" id="IPR036375">
    <property type="entry name" value="Hemopexin-like_dom_sf"/>
</dbReference>
<dbReference type="GO" id="GO:0030574">
    <property type="term" value="P:collagen catabolic process"/>
    <property type="evidence" value="ECO:0007669"/>
    <property type="project" value="TreeGrafter"/>
</dbReference>
<comment type="subcellular location">
    <subcellularLocation>
        <location evidence="1">Secreted</location>
        <location evidence="1">Extracellular space</location>
        <location evidence="1">Extracellular matrix</location>
    </subcellularLocation>
</comment>
<feature type="binding site" description="in inhibited form" evidence="17">
    <location>
        <position position="88"/>
    </location>
    <ligand>
        <name>Zn(2+)</name>
        <dbReference type="ChEBI" id="CHEBI:29105"/>
        <label>2</label>
        <note>catalytic</note>
    </ligand>
</feature>
<feature type="binding site" evidence="17">
    <location>
        <position position="316"/>
    </location>
    <ligand>
        <name>Ca(2+)</name>
        <dbReference type="ChEBI" id="CHEBI:29108"/>
        <label>4</label>
    </ligand>
</feature>
<feature type="binding site" evidence="17">
    <location>
        <position position="194"/>
    </location>
    <ligand>
        <name>Ca(2+)</name>
        <dbReference type="ChEBI" id="CHEBI:29108"/>
        <label>3</label>
    </ligand>
</feature>
<evidence type="ECO:0000256" key="4">
    <source>
        <dbReference type="ARBA" id="ARBA00022530"/>
    </source>
</evidence>
<dbReference type="InterPro" id="IPR001818">
    <property type="entry name" value="Pept_M10_metallopeptidase"/>
</dbReference>
<dbReference type="InterPro" id="IPR036365">
    <property type="entry name" value="PGBD-like_sf"/>
</dbReference>
<dbReference type="FunFam" id="2.110.10.10:FF:000002">
    <property type="entry name" value="Matrix metallopeptidase 3"/>
    <property type="match status" value="1"/>
</dbReference>
<dbReference type="Gene3D" id="3.40.390.10">
    <property type="entry name" value="Collagenase (Catalytic Domain)"/>
    <property type="match status" value="1"/>
</dbReference>
<dbReference type="InterPro" id="IPR006026">
    <property type="entry name" value="Peptidase_Metallo"/>
</dbReference>
<feature type="binding site" evidence="17">
    <location>
        <position position="188"/>
    </location>
    <ligand>
        <name>Ca(2+)</name>
        <dbReference type="ChEBI" id="CHEBI:29108"/>
        <label>2</label>
    </ligand>
</feature>
<dbReference type="PANTHER" id="PTHR10201:SF267">
    <property type="entry name" value="MACROPHAGE METALLOELASTASE"/>
    <property type="match status" value="1"/>
</dbReference>
<dbReference type="OMA" id="ANIPINC"/>
<feature type="binding site" evidence="17">
    <location>
        <position position="179"/>
    </location>
    <ligand>
        <name>Zn(2+)</name>
        <dbReference type="ChEBI" id="CHEBI:29105"/>
        <label>1</label>
    </ligand>
</feature>
<evidence type="ECO:0000313" key="21">
    <source>
        <dbReference type="Ensembl" id="ENSSCAP00000004980.1"/>
    </source>
</evidence>
<feature type="signal peptide" evidence="19">
    <location>
        <begin position="1"/>
        <end position="23"/>
    </location>
</feature>
<dbReference type="InterPro" id="IPR021158">
    <property type="entry name" value="Pept_M10A_Zn_BS"/>
</dbReference>
<keyword evidence="10 16" id="KW-0862">Zinc</keyword>
<evidence type="ECO:0000256" key="3">
    <source>
        <dbReference type="ARBA" id="ARBA00022525"/>
    </source>
</evidence>
<dbReference type="PANTHER" id="PTHR10201">
    <property type="entry name" value="MATRIX METALLOPROTEINASE"/>
    <property type="match status" value="1"/>
</dbReference>
<feature type="binding site" evidence="17">
    <location>
        <position position="366"/>
    </location>
    <ligand>
        <name>Ca(2+)</name>
        <dbReference type="ChEBI" id="CHEBI:29108"/>
        <label>5</label>
    </ligand>
</feature>
<gene>
    <name evidence="21" type="primary">LOC103827285</name>
</gene>
<evidence type="ECO:0000256" key="14">
    <source>
        <dbReference type="ARBA" id="ARBA00023157"/>
    </source>
</evidence>
<evidence type="ECO:0000256" key="12">
    <source>
        <dbReference type="ARBA" id="ARBA00023049"/>
    </source>
</evidence>
<evidence type="ECO:0000256" key="9">
    <source>
        <dbReference type="ARBA" id="ARBA00022801"/>
    </source>
</evidence>
<keyword evidence="8" id="KW-0677">Repeat</keyword>
<accession>A0A8C9ML87</accession>
<feature type="binding site" evidence="17">
    <location>
        <position position="192"/>
    </location>
    <ligand>
        <name>Zn(2+)</name>
        <dbReference type="ChEBI" id="CHEBI:29105"/>
        <label>1</label>
    </ligand>
</feature>
<dbReference type="PRINTS" id="PR00138">
    <property type="entry name" value="MATRIXIN"/>
</dbReference>
<evidence type="ECO:0000256" key="1">
    <source>
        <dbReference type="ARBA" id="ARBA00004498"/>
    </source>
</evidence>
<keyword evidence="14" id="KW-1015">Disulfide bond</keyword>
<feature type="active site" evidence="15">
    <location>
        <position position="216"/>
    </location>
</feature>
<dbReference type="SMART" id="SM00120">
    <property type="entry name" value="HX"/>
    <property type="match status" value="3"/>
</dbReference>
<dbReference type="InterPro" id="IPR033739">
    <property type="entry name" value="M10A_MMP"/>
</dbReference>
<dbReference type="Ensembl" id="ENSSCAT00000005742.1">
    <property type="protein sequence ID" value="ENSSCAP00000004980.1"/>
    <property type="gene ID" value="ENSSCAG00000004017.1"/>
</dbReference>
<dbReference type="InterPro" id="IPR021190">
    <property type="entry name" value="Pept_M10A"/>
</dbReference>
<feature type="binding site" evidence="17">
    <location>
        <position position="154"/>
    </location>
    <ligand>
        <name>Ca(2+)</name>
        <dbReference type="ChEBI" id="CHEBI:29108"/>
        <label>2</label>
    </ligand>
</feature>